<dbReference type="EMBL" id="CM042031">
    <property type="protein sequence ID" value="KAI3785515.1"/>
    <property type="molecule type" value="Genomic_DNA"/>
</dbReference>
<proteinExistence type="predicted"/>
<organism evidence="1 2">
    <name type="scientific">Smallanthus sonchifolius</name>
    <dbReference type="NCBI Taxonomy" id="185202"/>
    <lineage>
        <taxon>Eukaryota</taxon>
        <taxon>Viridiplantae</taxon>
        <taxon>Streptophyta</taxon>
        <taxon>Embryophyta</taxon>
        <taxon>Tracheophyta</taxon>
        <taxon>Spermatophyta</taxon>
        <taxon>Magnoliopsida</taxon>
        <taxon>eudicotyledons</taxon>
        <taxon>Gunneridae</taxon>
        <taxon>Pentapetalae</taxon>
        <taxon>asterids</taxon>
        <taxon>campanulids</taxon>
        <taxon>Asterales</taxon>
        <taxon>Asteraceae</taxon>
        <taxon>Asteroideae</taxon>
        <taxon>Heliantheae alliance</taxon>
        <taxon>Millerieae</taxon>
        <taxon>Smallanthus</taxon>
    </lineage>
</organism>
<protein>
    <submittedName>
        <fullName evidence="1">Uncharacterized protein</fullName>
    </submittedName>
</protein>
<gene>
    <name evidence="1" type="ORF">L1987_44634</name>
</gene>
<accession>A0ACB9GR11</accession>
<comment type="caution">
    <text evidence="1">The sequence shown here is derived from an EMBL/GenBank/DDBJ whole genome shotgun (WGS) entry which is preliminary data.</text>
</comment>
<name>A0ACB9GR11_9ASTR</name>
<evidence type="ECO:0000313" key="1">
    <source>
        <dbReference type="EMBL" id="KAI3785515.1"/>
    </source>
</evidence>
<sequence>MGGGDSFSAGGPGKGVYSRLSDLRVLNEYPEIPSFFSIQLHLQRYGQCTGFTLHLADVESAFGGDALEKSCI</sequence>
<reference evidence="2" key="1">
    <citation type="journal article" date="2022" name="Mol. Ecol. Resour.">
        <title>The genomes of chicory, endive, great burdock and yacon provide insights into Asteraceae palaeo-polyploidization history and plant inulin production.</title>
        <authorList>
            <person name="Fan W."/>
            <person name="Wang S."/>
            <person name="Wang H."/>
            <person name="Wang A."/>
            <person name="Jiang F."/>
            <person name="Liu H."/>
            <person name="Zhao H."/>
            <person name="Xu D."/>
            <person name="Zhang Y."/>
        </authorList>
    </citation>
    <scope>NUCLEOTIDE SEQUENCE [LARGE SCALE GENOMIC DNA]</scope>
    <source>
        <strain evidence="2">cv. Yunnan</strain>
    </source>
</reference>
<dbReference type="Proteomes" id="UP001056120">
    <property type="component" value="Linkage Group LG14"/>
</dbReference>
<evidence type="ECO:0000313" key="2">
    <source>
        <dbReference type="Proteomes" id="UP001056120"/>
    </source>
</evidence>
<reference evidence="1 2" key="2">
    <citation type="journal article" date="2022" name="Mol. Ecol. Resour.">
        <title>The genomes of chicory, endive, great burdock and yacon provide insights into Asteraceae paleo-polyploidization history and plant inulin production.</title>
        <authorList>
            <person name="Fan W."/>
            <person name="Wang S."/>
            <person name="Wang H."/>
            <person name="Wang A."/>
            <person name="Jiang F."/>
            <person name="Liu H."/>
            <person name="Zhao H."/>
            <person name="Xu D."/>
            <person name="Zhang Y."/>
        </authorList>
    </citation>
    <scope>NUCLEOTIDE SEQUENCE [LARGE SCALE GENOMIC DNA]</scope>
    <source>
        <strain evidence="2">cv. Yunnan</strain>
        <tissue evidence="1">Leaves</tissue>
    </source>
</reference>
<keyword evidence="2" id="KW-1185">Reference proteome</keyword>